<name>A0A1E7U519_9BURK</name>
<proteinExistence type="predicted"/>
<protein>
    <submittedName>
        <fullName evidence="1">Uncharacterized protein</fullName>
    </submittedName>
</protein>
<dbReference type="AlphaFoldDB" id="A0A1E7U519"/>
<organism evidence="1 2">
    <name type="scientific">Variovorax boronicumulans</name>
    <dbReference type="NCBI Taxonomy" id="436515"/>
    <lineage>
        <taxon>Bacteria</taxon>
        <taxon>Pseudomonadati</taxon>
        <taxon>Pseudomonadota</taxon>
        <taxon>Betaproteobacteria</taxon>
        <taxon>Burkholderiales</taxon>
        <taxon>Comamonadaceae</taxon>
        <taxon>Variovorax</taxon>
    </lineage>
</organism>
<dbReference type="STRING" id="436515.GCA_001752345_04796"/>
<evidence type="ECO:0000313" key="2">
    <source>
        <dbReference type="Proteomes" id="UP000217154"/>
    </source>
</evidence>
<dbReference type="EMBL" id="CP023284">
    <property type="protein sequence ID" value="ATA56612.1"/>
    <property type="molecule type" value="Genomic_DNA"/>
</dbReference>
<dbReference type="KEGG" id="vbo:CKY39_27790"/>
<dbReference type="Proteomes" id="UP000217154">
    <property type="component" value="Chromosome"/>
</dbReference>
<reference evidence="1 2" key="1">
    <citation type="submission" date="2017-09" db="EMBL/GenBank/DDBJ databases">
        <title>The diverse metabolic capabilities of V. boronicumulans make it an excellent choice for continued studies on novel biodegradation.</title>
        <authorList>
            <person name="Sun S."/>
        </authorList>
    </citation>
    <scope>NUCLEOTIDE SEQUENCE [LARGE SCALE GENOMIC DNA]</scope>
    <source>
        <strain evidence="1 2">J1</strain>
    </source>
</reference>
<sequence length="97" mass="10241">MTVGIEYRVKVALPSREVAQGICRKAGIGGHLNVEGERADFYPAPPSTPSEWAQAVVSIEADGFVVCLLANTDFARQVLGSIVQLAAGEGIVTVEEL</sequence>
<accession>A0A1E7U519</accession>
<gene>
    <name evidence="1" type="ORF">CKY39_27790</name>
</gene>
<evidence type="ECO:0000313" key="1">
    <source>
        <dbReference type="EMBL" id="ATA56612.1"/>
    </source>
</evidence>